<keyword evidence="2" id="KW-1185">Reference proteome</keyword>
<sequence>MDRSKYIVKFQNCKSCYKTNGVANKFCKRCVINTGLSLVTYNSSTFDKLKKPNNKAKIKFMNPYTPKIQTNYCIKPIEKSIFISLRVTRFKDLEHLTSYMVYSNQVPLSQFVFHLAPELKKIPQIQAIISSNMENLPSSDDSSDNELFFNQHMGDLELVYKPEFWKDLIRLYITNYQHEIPLFNLKYFDIYKISQPLLVAIYFCGY</sequence>
<proteinExistence type="predicted"/>
<dbReference type="Proteomes" id="UP000070444">
    <property type="component" value="Unassembled WGS sequence"/>
</dbReference>
<feature type="non-terminal residue" evidence="1">
    <location>
        <position position="206"/>
    </location>
</feature>
<dbReference type="EMBL" id="KQ964643">
    <property type="protein sequence ID" value="KXN67341.1"/>
    <property type="molecule type" value="Genomic_DNA"/>
</dbReference>
<accession>A0A137NXB6</accession>
<gene>
    <name evidence="1" type="ORF">CONCODRAFT_87026</name>
</gene>
<reference evidence="1 2" key="1">
    <citation type="journal article" date="2015" name="Genome Biol. Evol.">
        <title>Phylogenomic analyses indicate that early fungi evolved digesting cell walls of algal ancestors of land plants.</title>
        <authorList>
            <person name="Chang Y."/>
            <person name="Wang S."/>
            <person name="Sekimoto S."/>
            <person name="Aerts A.L."/>
            <person name="Choi C."/>
            <person name="Clum A."/>
            <person name="LaButti K.M."/>
            <person name="Lindquist E.A."/>
            <person name="Yee Ngan C."/>
            <person name="Ohm R.A."/>
            <person name="Salamov A.A."/>
            <person name="Grigoriev I.V."/>
            <person name="Spatafora J.W."/>
            <person name="Berbee M.L."/>
        </authorList>
    </citation>
    <scope>NUCLEOTIDE SEQUENCE [LARGE SCALE GENOMIC DNA]</scope>
    <source>
        <strain evidence="1 2">NRRL 28638</strain>
    </source>
</reference>
<organism evidence="1 2">
    <name type="scientific">Conidiobolus coronatus (strain ATCC 28846 / CBS 209.66 / NRRL 28638)</name>
    <name type="common">Delacroixia coronata</name>
    <dbReference type="NCBI Taxonomy" id="796925"/>
    <lineage>
        <taxon>Eukaryota</taxon>
        <taxon>Fungi</taxon>
        <taxon>Fungi incertae sedis</taxon>
        <taxon>Zoopagomycota</taxon>
        <taxon>Entomophthoromycotina</taxon>
        <taxon>Entomophthoromycetes</taxon>
        <taxon>Entomophthorales</taxon>
        <taxon>Ancylistaceae</taxon>
        <taxon>Conidiobolus</taxon>
    </lineage>
</organism>
<protein>
    <submittedName>
        <fullName evidence="1">Uncharacterized protein</fullName>
    </submittedName>
</protein>
<name>A0A137NXB6_CONC2</name>
<evidence type="ECO:0000313" key="1">
    <source>
        <dbReference type="EMBL" id="KXN67341.1"/>
    </source>
</evidence>
<dbReference type="AlphaFoldDB" id="A0A137NXB6"/>
<evidence type="ECO:0000313" key="2">
    <source>
        <dbReference type="Proteomes" id="UP000070444"/>
    </source>
</evidence>